<organism evidence="2 3">
    <name type="scientific">Thiomonas arsenitoxydans (strain DSM 22701 / CIP 110005 / 3As)</name>
    <dbReference type="NCBI Taxonomy" id="426114"/>
    <lineage>
        <taxon>Bacteria</taxon>
        <taxon>Pseudomonadati</taxon>
        <taxon>Pseudomonadota</taxon>
        <taxon>Betaproteobacteria</taxon>
        <taxon>Burkholderiales</taxon>
        <taxon>Thiomonas</taxon>
    </lineage>
</organism>
<dbReference type="Proteomes" id="UP000664800">
    <property type="component" value="Unassembled WGS sequence"/>
</dbReference>
<dbReference type="AlphaFoldDB" id="A0A8I1MYR3"/>
<reference evidence="2" key="1">
    <citation type="submission" date="2021-02" db="EMBL/GenBank/DDBJ databases">
        <title>Thiocyanate and organic carbon inputs drive convergent selection for specific autotrophic Afipia and Thiobacillus strains within complex microbiomes.</title>
        <authorList>
            <person name="Huddy R.J."/>
            <person name="Sachdeva R."/>
            <person name="Kadzinga F."/>
            <person name="Kantor R.S."/>
            <person name="Harrison S.T.L."/>
            <person name="Banfield J.F."/>
        </authorList>
    </citation>
    <scope>NUCLEOTIDE SEQUENCE</scope>
    <source>
        <strain evidence="2">SCN18_13_7_16_R3_B_64_19</strain>
    </source>
</reference>
<gene>
    <name evidence="2" type="ORF">J0I24_10900</name>
</gene>
<evidence type="ECO:0000259" key="1">
    <source>
        <dbReference type="Pfam" id="PF18563"/>
    </source>
</evidence>
<evidence type="ECO:0000313" key="2">
    <source>
        <dbReference type="EMBL" id="MBN8744799.1"/>
    </source>
</evidence>
<evidence type="ECO:0000313" key="3">
    <source>
        <dbReference type="Proteomes" id="UP000664800"/>
    </source>
</evidence>
<proteinExistence type="predicted"/>
<dbReference type="EMBL" id="JAFKMR010000021">
    <property type="protein sequence ID" value="MBN8744799.1"/>
    <property type="molecule type" value="Genomic_DNA"/>
</dbReference>
<accession>A0A8I1MYR3</accession>
<comment type="caution">
    <text evidence="2">The sequence shown here is derived from an EMBL/GenBank/DDBJ whole genome shotgun (WGS) entry which is preliminary data.</text>
</comment>
<dbReference type="RefSeq" id="WP_276730833.1">
    <property type="nucleotide sequence ID" value="NZ_JAFKMR010000021.1"/>
</dbReference>
<dbReference type="InterPro" id="IPR044894">
    <property type="entry name" value="TubC_N_sf"/>
</dbReference>
<dbReference type="Pfam" id="PF18563">
    <property type="entry name" value="TubC_N"/>
    <property type="match status" value="1"/>
</dbReference>
<protein>
    <recommendedName>
        <fullName evidence="1">TubC N-terminal docking domain-containing protein</fullName>
    </recommendedName>
</protein>
<dbReference type="Gene3D" id="1.10.10.1830">
    <property type="entry name" value="Non-ribosomal peptide synthase, adenylation domain"/>
    <property type="match status" value="1"/>
</dbReference>
<name>A0A8I1MYR3_THIA3</name>
<dbReference type="InterPro" id="IPR041464">
    <property type="entry name" value="TubC_N"/>
</dbReference>
<sequence>MNDDIESVYYRLRRAGLVLRVERGALRVSPRNRVTPELQALIAQNRQALIAYLQSRAADARRLELISAEDLLRQSEQAEAAAIALIERIRAEVRSLPF</sequence>
<feature type="domain" description="TubC N-terminal docking" evidence="1">
    <location>
        <begin position="10"/>
        <end position="54"/>
    </location>
</feature>